<evidence type="ECO:0000313" key="3">
    <source>
        <dbReference type="Proteomes" id="UP001205920"/>
    </source>
</evidence>
<evidence type="ECO:0000256" key="1">
    <source>
        <dbReference type="SAM" id="Phobius"/>
    </source>
</evidence>
<keyword evidence="3" id="KW-1185">Reference proteome</keyword>
<dbReference type="AlphaFoldDB" id="A0AAW5HU11"/>
<dbReference type="EMBL" id="JAEUWV010000002">
    <property type="protein sequence ID" value="MCO6393758.1"/>
    <property type="molecule type" value="Genomic_DNA"/>
</dbReference>
<feature type="transmembrane region" description="Helical" evidence="1">
    <location>
        <begin position="40"/>
        <end position="58"/>
    </location>
</feature>
<accession>A0AAW5HU11</accession>
<keyword evidence="1" id="KW-0472">Membrane</keyword>
<reference evidence="2 3" key="1">
    <citation type="submission" date="2021-01" db="EMBL/GenBank/DDBJ databases">
        <title>Identification and Characterization of Corynebacterium sp.</title>
        <authorList>
            <person name="Luo Q."/>
            <person name="Qu P."/>
            <person name="Chen Q."/>
        </authorList>
    </citation>
    <scope>NUCLEOTIDE SEQUENCE [LARGE SCALE GENOMIC DNA]</scope>
    <source>
        <strain evidence="2 3">MC-18</strain>
    </source>
</reference>
<dbReference type="RefSeq" id="WP_070477699.1">
    <property type="nucleotide sequence ID" value="NZ_JAEUWV010000002.1"/>
</dbReference>
<sequence length="69" mass="8083">MQRPSQRQDLLWQTIIGFVGFFTLLAFVQAAINITKPEPSIWPGLVLAAFVAALWWLIRRWRQWRAGED</sequence>
<organism evidence="2 3">
    <name type="scientific">Corynebacterium lipophilum</name>
    <dbReference type="NCBI Taxonomy" id="2804918"/>
    <lineage>
        <taxon>Bacteria</taxon>
        <taxon>Bacillati</taxon>
        <taxon>Actinomycetota</taxon>
        <taxon>Actinomycetes</taxon>
        <taxon>Mycobacteriales</taxon>
        <taxon>Corynebacteriaceae</taxon>
        <taxon>Corynebacterium</taxon>
    </lineage>
</organism>
<dbReference type="Proteomes" id="UP001205920">
    <property type="component" value="Unassembled WGS sequence"/>
</dbReference>
<evidence type="ECO:0000313" key="2">
    <source>
        <dbReference type="EMBL" id="MCO6393758.1"/>
    </source>
</evidence>
<dbReference type="InterPro" id="IPR013424">
    <property type="entry name" value="Ice-binding_C"/>
</dbReference>
<proteinExistence type="predicted"/>
<feature type="transmembrane region" description="Helical" evidence="1">
    <location>
        <begin position="12"/>
        <end position="34"/>
    </location>
</feature>
<keyword evidence="1" id="KW-1133">Transmembrane helix</keyword>
<name>A0AAW5HU11_9CORY</name>
<comment type="caution">
    <text evidence="2">The sequence shown here is derived from an EMBL/GenBank/DDBJ whole genome shotgun (WGS) entry which is preliminary data.</text>
</comment>
<protein>
    <submittedName>
        <fullName evidence="2">PEP-CTERM sorting domain-containing protein</fullName>
    </submittedName>
</protein>
<gene>
    <name evidence="2" type="ORF">JMN37_01985</name>
</gene>
<dbReference type="NCBIfam" id="TIGR02595">
    <property type="entry name" value="PEP_CTERM"/>
    <property type="match status" value="1"/>
</dbReference>
<keyword evidence="1" id="KW-0812">Transmembrane</keyword>